<dbReference type="RefSeq" id="WP_064265763.1">
    <property type="nucleotide sequence ID" value="NZ_LXJZ01000051.1"/>
</dbReference>
<evidence type="ECO:0008006" key="6">
    <source>
        <dbReference type="Google" id="ProtNLM"/>
    </source>
</evidence>
<dbReference type="Proteomes" id="UP000077961">
    <property type="component" value="Unassembled WGS sequence"/>
</dbReference>
<feature type="chain" id="PRO_5008393750" description="Ig-like domain-containing protein" evidence="1">
    <location>
        <begin position="25"/>
        <end position="125"/>
    </location>
</feature>
<evidence type="ECO:0000256" key="1">
    <source>
        <dbReference type="SAM" id="SignalP"/>
    </source>
</evidence>
<dbReference type="OrthoDB" id="1551299at2"/>
<evidence type="ECO:0000313" key="5">
    <source>
        <dbReference type="Proteomes" id="UP000078116"/>
    </source>
</evidence>
<dbReference type="AlphaFoldDB" id="A0A1A9N9K5"/>
<keyword evidence="4" id="KW-1185">Reference proteome</keyword>
<sequence length="125" mass="12826">MFTRHLLLASAAALFALAAPMAHAARAVVINPAGGCGLADGNGNLVFTTDSKAVVTQNNNSNTMFQCQADVPPSASGSAARLDFASTGIFCGVYTSHGLDITEQWHETISASGKAMLICLVTGKP</sequence>
<evidence type="ECO:0000313" key="4">
    <source>
        <dbReference type="Proteomes" id="UP000077961"/>
    </source>
</evidence>
<dbReference type="Proteomes" id="UP000078116">
    <property type="component" value="Unassembled WGS sequence"/>
</dbReference>
<feature type="signal peptide" evidence="1">
    <location>
        <begin position="1"/>
        <end position="24"/>
    </location>
</feature>
<evidence type="ECO:0000313" key="3">
    <source>
        <dbReference type="EMBL" id="OAJ62624.1"/>
    </source>
</evidence>
<proteinExistence type="predicted"/>
<name>A0A1A9N9K5_9BURK</name>
<gene>
    <name evidence="2" type="ORF">A6V36_21355</name>
    <name evidence="3" type="ORF">A6V37_22645</name>
</gene>
<keyword evidence="1" id="KW-0732">Signal</keyword>
<dbReference type="EMBL" id="LXKA01000165">
    <property type="protein sequence ID" value="OAJ62624.1"/>
    <property type="molecule type" value="Genomic_DNA"/>
</dbReference>
<protein>
    <recommendedName>
        <fullName evidence="6">Ig-like domain-containing protein</fullName>
    </recommendedName>
</protein>
<accession>A0A1A9N9K5</accession>
<comment type="caution">
    <text evidence="3">The sequence shown here is derived from an EMBL/GenBank/DDBJ whole genome shotgun (WGS) entry which is preliminary data.</text>
</comment>
<evidence type="ECO:0000313" key="2">
    <source>
        <dbReference type="EMBL" id="OAJ62497.1"/>
    </source>
</evidence>
<organism evidence="3 5">
    <name type="scientific">Paraburkholderia ginsengiterrae</name>
    <dbReference type="NCBI Taxonomy" id="1462993"/>
    <lineage>
        <taxon>Bacteria</taxon>
        <taxon>Pseudomonadati</taxon>
        <taxon>Pseudomonadota</taxon>
        <taxon>Betaproteobacteria</taxon>
        <taxon>Burkholderiales</taxon>
        <taxon>Burkholderiaceae</taxon>
        <taxon>Paraburkholderia</taxon>
    </lineage>
</organism>
<reference evidence="4 5" key="1">
    <citation type="submission" date="2016-04" db="EMBL/GenBank/DDBJ databases">
        <title>Reclassification of Paraburkholderia panaciterrae (Farh et al. 2015) Dobritsa &amp; Samadpour 2016 as a later homotypic synonym of Paraburkholderia ginsengiterrae (Farh et al. 2015) Dobritsa &amp; Samadpour 2016.</title>
        <authorList>
            <person name="Dobritsa A.P."/>
            <person name="Kutumbaka K."/>
            <person name="Samadpour M."/>
        </authorList>
    </citation>
    <scope>NUCLEOTIDE SEQUENCE [LARGE SCALE GENOMIC DNA]</scope>
    <source>
        <strain evidence="3 5">DCY85</strain>
        <strain evidence="2 4">DCY85-1</strain>
    </source>
</reference>
<dbReference type="EMBL" id="LXJZ01000051">
    <property type="protein sequence ID" value="OAJ62497.1"/>
    <property type="molecule type" value="Genomic_DNA"/>
</dbReference>